<feature type="region of interest" description="Disordered" evidence="1">
    <location>
        <begin position="157"/>
        <end position="180"/>
    </location>
</feature>
<evidence type="ECO:0000313" key="5">
    <source>
        <dbReference type="Proteomes" id="UP000321393"/>
    </source>
</evidence>
<evidence type="ECO:0000259" key="2">
    <source>
        <dbReference type="Pfam" id="PF03732"/>
    </source>
</evidence>
<dbReference type="Proteomes" id="UP000321393">
    <property type="component" value="Unassembled WGS sequence"/>
</dbReference>
<comment type="caution">
    <text evidence="4">The sequence shown here is derived from an EMBL/GenBank/DDBJ whole genome shotgun (WGS) entry which is preliminary data.</text>
</comment>
<dbReference type="InterPro" id="IPR005162">
    <property type="entry name" value="Retrotrans_gag_dom"/>
</dbReference>
<dbReference type="EMBL" id="SSTD01007152">
    <property type="protein sequence ID" value="TYK19141.1"/>
    <property type="molecule type" value="Genomic_DNA"/>
</dbReference>
<evidence type="ECO:0000313" key="3">
    <source>
        <dbReference type="EMBL" id="KAA0053546.1"/>
    </source>
</evidence>
<evidence type="ECO:0000313" key="4">
    <source>
        <dbReference type="EMBL" id="TYK19141.1"/>
    </source>
</evidence>
<accession>A0A5D3D6F8</accession>
<proteinExistence type="predicted"/>
<sequence length="180" mass="20799">MDLGAHLVNQDAMREMKENLFDRVAQRMLDALASNSKKKFNIERLKALRATHFEGTTNPADVKSEEQRVYELGQGNMTIAEYEKKFTELAKCASVFLLEETDKCQHFKDGLRTEIQSPMTANTNWSDFLRWIRLPCELRGVWGTKRKSLRKKRSSSMLSKEVEMISVEGSRKRAKSNFSD</sequence>
<evidence type="ECO:0000256" key="1">
    <source>
        <dbReference type="SAM" id="MobiDB-lite"/>
    </source>
</evidence>
<evidence type="ECO:0000313" key="6">
    <source>
        <dbReference type="Proteomes" id="UP000321947"/>
    </source>
</evidence>
<organism evidence="4 6">
    <name type="scientific">Cucumis melo var. makuwa</name>
    <name type="common">Oriental melon</name>
    <dbReference type="NCBI Taxonomy" id="1194695"/>
    <lineage>
        <taxon>Eukaryota</taxon>
        <taxon>Viridiplantae</taxon>
        <taxon>Streptophyta</taxon>
        <taxon>Embryophyta</taxon>
        <taxon>Tracheophyta</taxon>
        <taxon>Spermatophyta</taxon>
        <taxon>Magnoliopsida</taxon>
        <taxon>eudicotyledons</taxon>
        <taxon>Gunneridae</taxon>
        <taxon>Pentapetalae</taxon>
        <taxon>rosids</taxon>
        <taxon>fabids</taxon>
        <taxon>Cucurbitales</taxon>
        <taxon>Cucurbitaceae</taxon>
        <taxon>Benincaseae</taxon>
        <taxon>Cucumis</taxon>
    </lineage>
</organism>
<name>A0A5D3D6F8_CUCMM</name>
<feature type="domain" description="Retrotransposon gag" evidence="2">
    <location>
        <begin position="25"/>
        <end position="112"/>
    </location>
</feature>
<dbReference type="OrthoDB" id="2272416at2759"/>
<dbReference type="Pfam" id="PF03732">
    <property type="entry name" value="Retrotrans_gag"/>
    <property type="match status" value="1"/>
</dbReference>
<gene>
    <name evidence="4" type="ORF">E5676_scaffold522G00660</name>
    <name evidence="3" type="ORF">E6C27_scaffold190G001120</name>
</gene>
<dbReference type="AlphaFoldDB" id="A0A5D3D6F8"/>
<dbReference type="EMBL" id="SSTE01009356">
    <property type="protein sequence ID" value="KAA0053546.1"/>
    <property type="molecule type" value="Genomic_DNA"/>
</dbReference>
<protein>
    <recommendedName>
        <fullName evidence="2">Retrotransposon gag domain-containing protein</fullName>
    </recommendedName>
</protein>
<reference evidence="5 6" key="1">
    <citation type="submission" date="2019-08" db="EMBL/GenBank/DDBJ databases">
        <title>Draft genome sequences of two oriental melons (Cucumis melo L. var makuwa).</title>
        <authorList>
            <person name="Kwon S.-Y."/>
        </authorList>
    </citation>
    <scope>NUCLEOTIDE SEQUENCE [LARGE SCALE GENOMIC DNA]</scope>
    <source>
        <strain evidence="6">cv. Chang Bougi</strain>
        <strain evidence="5">cv. SW 3</strain>
        <tissue evidence="4">Leaf</tissue>
    </source>
</reference>
<dbReference type="Proteomes" id="UP000321947">
    <property type="component" value="Unassembled WGS sequence"/>
</dbReference>